<comment type="domain">
    <text evidence="8">The N-terminal domain determines nucleotide recognition and specific binding, while the C-terminal domain determines the specific binding to the target protein.</text>
</comment>
<dbReference type="NCBIfam" id="TIGR02665">
    <property type="entry name" value="molyb_mobA"/>
    <property type="match status" value="1"/>
</dbReference>
<dbReference type="AlphaFoldDB" id="A0A8J7SGZ3"/>
<feature type="binding site" evidence="8">
    <location>
        <position position="95"/>
    </location>
    <ligand>
        <name>GTP</name>
        <dbReference type="ChEBI" id="CHEBI:37565"/>
    </ligand>
</feature>
<keyword evidence="4 8" id="KW-0547">Nucleotide-binding</keyword>
<keyword evidence="6 8" id="KW-0342">GTP-binding</keyword>
<keyword evidence="11" id="KW-1185">Reference proteome</keyword>
<dbReference type="HAMAP" id="MF_00316">
    <property type="entry name" value="MobA"/>
    <property type="match status" value="1"/>
</dbReference>
<evidence type="ECO:0000313" key="10">
    <source>
        <dbReference type="EMBL" id="MBP5856043.1"/>
    </source>
</evidence>
<feature type="binding site" evidence="8">
    <location>
        <position position="130"/>
    </location>
    <ligand>
        <name>Mg(2+)</name>
        <dbReference type="ChEBI" id="CHEBI:18420"/>
    </ligand>
</feature>
<evidence type="ECO:0000256" key="6">
    <source>
        <dbReference type="ARBA" id="ARBA00023134"/>
    </source>
</evidence>
<gene>
    <name evidence="8 10" type="primary">mobA</name>
    <name evidence="10" type="ORF">KAJ83_03420</name>
</gene>
<dbReference type="InterPro" id="IPR013482">
    <property type="entry name" value="Molybde_CF_guanTrfase"/>
</dbReference>
<dbReference type="EC" id="2.7.7.77" evidence="8"/>
<dbReference type="GO" id="GO:0005525">
    <property type="term" value="F:GTP binding"/>
    <property type="evidence" value="ECO:0007669"/>
    <property type="project" value="UniProtKB-UniRule"/>
</dbReference>
<evidence type="ECO:0000256" key="4">
    <source>
        <dbReference type="ARBA" id="ARBA00022741"/>
    </source>
</evidence>
<comment type="function">
    <text evidence="8">Transfers a GMP moiety from GTP to Mo-molybdopterin (Mo-MPT) cofactor (Moco or molybdenum cofactor) to form Mo-molybdopterin guanine dinucleotide (Mo-MGD) cofactor.</text>
</comment>
<dbReference type="InterPro" id="IPR025877">
    <property type="entry name" value="MobA-like_NTP_Trfase"/>
</dbReference>
<evidence type="ECO:0000256" key="3">
    <source>
        <dbReference type="ARBA" id="ARBA00022723"/>
    </source>
</evidence>
<dbReference type="Pfam" id="PF12804">
    <property type="entry name" value="NTP_transf_3"/>
    <property type="match status" value="1"/>
</dbReference>
<keyword evidence="1 8" id="KW-0963">Cytoplasm</keyword>
<sequence length="231" mass="25308">MVRDPETKQGTPLSVNENLDVTKTAPVSTGVVGIVLAGGLSSRMGGGDKSLRLLGGRPILDHIIERVRPQVDELALNANGDPERFEVTGMDVLADTMDGQPGPLAGVLAGLEWARRHHRGAEWLATFPGDAPFLPRNLVPRLMQAVERAEADMACAASDGRAHPVVGLWPVRLADDLRQTMLEEDIRKVDRWTRRFKLIQVEFAAEPVDPFFNANAPGDIEAAERLLRRSR</sequence>
<evidence type="ECO:0000256" key="2">
    <source>
        <dbReference type="ARBA" id="ARBA00022679"/>
    </source>
</evidence>
<dbReference type="PANTHER" id="PTHR19136:SF81">
    <property type="entry name" value="MOLYBDENUM COFACTOR GUANYLYLTRANSFERASE"/>
    <property type="match status" value="1"/>
</dbReference>
<proteinExistence type="inferred from homology"/>
<comment type="similarity">
    <text evidence="8">Belongs to the MobA family.</text>
</comment>
<feature type="binding site" evidence="8">
    <location>
        <position position="130"/>
    </location>
    <ligand>
        <name>GTP</name>
        <dbReference type="ChEBI" id="CHEBI:37565"/>
    </ligand>
</feature>
<keyword evidence="3 8" id="KW-0479">Metal-binding</keyword>
<organism evidence="10 11">
    <name type="scientific">Marivibrio halodurans</name>
    <dbReference type="NCBI Taxonomy" id="2039722"/>
    <lineage>
        <taxon>Bacteria</taxon>
        <taxon>Pseudomonadati</taxon>
        <taxon>Pseudomonadota</taxon>
        <taxon>Alphaproteobacteria</taxon>
        <taxon>Rhodospirillales</taxon>
        <taxon>Rhodospirillaceae</taxon>
        <taxon>Marivibrio</taxon>
    </lineage>
</organism>
<evidence type="ECO:0000256" key="5">
    <source>
        <dbReference type="ARBA" id="ARBA00022842"/>
    </source>
</evidence>
<reference evidence="10" key="1">
    <citation type="submission" date="2021-04" db="EMBL/GenBank/DDBJ databases">
        <authorList>
            <person name="Zhang D.-C."/>
        </authorList>
    </citation>
    <scope>NUCLEOTIDE SEQUENCE</scope>
    <source>
        <strain evidence="10">CGMCC 1.15697</strain>
    </source>
</reference>
<feature type="binding site" evidence="8">
    <location>
        <position position="77"/>
    </location>
    <ligand>
        <name>GTP</name>
        <dbReference type="ChEBI" id="CHEBI:37565"/>
    </ligand>
</feature>
<dbReference type="InterPro" id="IPR029044">
    <property type="entry name" value="Nucleotide-diphossugar_trans"/>
</dbReference>
<dbReference type="CDD" id="cd02503">
    <property type="entry name" value="MobA"/>
    <property type="match status" value="1"/>
</dbReference>
<evidence type="ECO:0000313" key="11">
    <source>
        <dbReference type="Proteomes" id="UP000672602"/>
    </source>
</evidence>
<evidence type="ECO:0000256" key="1">
    <source>
        <dbReference type="ARBA" id="ARBA00022490"/>
    </source>
</evidence>
<comment type="cofactor">
    <cofactor evidence="8">
        <name>Mg(2+)</name>
        <dbReference type="ChEBI" id="CHEBI:18420"/>
    </cofactor>
</comment>
<evidence type="ECO:0000256" key="7">
    <source>
        <dbReference type="ARBA" id="ARBA00023150"/>
    </source>
</evidence>
<keyword evidence="2 8" id="KW-0808">Transferase</keyword>
<dbReference type="GO" id="GO:0046872">
    <property type="term" value="F:metal ion binding"/>
    <property type="evidence" value="ECO:0007669"/>
    <property type="project" value="UniProtKB-KW"/>
</dbReference>
<feature type="domain" description="MobA-like NTP transferase" evidence="9">
    <location>
        <begin position="33"/>
        <end position="191"/>
    </location>
</feature>
<keyword evidence="5 8" id="KW-0460">Magnesium</keyword>
<dbReference type="GO" id="GO:0061603">
    <property type="term" value="F:molybdenum cofactor guanylyltransferase activity"/>
    <property type="evidence" value="ECO:0007669"/>
    <property type="project" value="UniProtKB-EC"/>
</dbReference>
<dbReference type="GO" id="GO:0005737">
    <property type="term" value="C:cytoplasm"/>
    <property type="evidence" value="ECO:0007669"/>
    <property type="project" value="UniProtKB-SubCell"/>
</dbReference>
<keyword evidence="7 8" id="KW-0501">Molybdenum cofactor biosynthesis</keyword>
<evidence type="ECO:0000259" key="9">
    <source>
        <dbReference type="Pfam" id="PF12804"/>
    </source>
</evidence>
<accession>A0A8J7SGZ3</accession>
<comment type="subcellular location">
    <subcellularLocation>
        <location evidence="8">Cytoplasm</location>
    </subcellularLocation>
</comment>
<evidence type="ECO:0000256" key="8">
    <source>
        <dbReference type="HAMAP-Rule" id="MF_00316"/>
    </source>
</evidence>
<dbReference type="PANTHER" id="PTHR19136">
    <property type="entry name" value="MOLYBDENUM COFACTOR GUANYLYLTRANSFERASE"/>
    <property type="match status" value="1"/>
</dbReference>
<dbReference type="SUPFAM" id="SSF53448">
    <property type="entry name" value="Nucleotide-diphospho-sugar transferases"/>
    <property type="match status" value="1"/>
</dbReference>
<comment type="catalytic activity">
    <reaction evidence="8">
        <text>Mo-molybdopterin + GTP + H(+) = Mo-molybdopterin guanine dinucleotide + diphosphate</text>
        <dbReference type="Rhea" id="RHEA:34243"/>
        <dbReference type="ChEBI" id="CHEBI:15378"/>
        <dbReference type="ChEBI" id="CHEBI:33019"/>
        <dbReference type="ChEBI" id="CHEBI:37565"/>
        <dbReference type="ChEBI" id="CHEBI:71302"/>
        <dbReference type="ChEBI" id="CHEBI:71310"/>
        <dbReference type="EC" id="2.7.7.77"/>
    </reaction>
</comment>
<feature type="binding site" evidence="8">
    <location>
        <position position="49"/>
    </location>
    <ligand>
        <name>GTP</name>
        <dbReference type="ChEBI" id="CHEBI:37565"/>
    </ligand>
</feature>
<dbReference type="Gene3D" id="3.90.550.10">
    <property type="entry name" value="Spore Coat Polysaccharide Biosynthesis Protein SpsA, Chain A"/>
    <property type="match status" value="1"/>
</dbReference>
<comment type="caution">
    <text evidence="10">The sequence shown here is derived from an EMBL/GenBank/DDBJ whole genome shotgun (WGS) entry which is preliminary data.</text>
</comment>
<dbReference type="Proteomes" id="UP000672602">
    <property type="component" value="Unassembled WGS sequence"/>
</dbReference>
<keyword evidence="10" id="KW-0548">Nucleotidyltransferase</keyword>
<name>A0A8J7SGZ3_9PROT</name>
<dbReference type="GO" id="GO:1902758">
    <property type="term" value="P:bis(molybdopterin guanine dinucleotide)molybdenum biosynthetic process"/>
    <property type="evidence" value="ECO:0007669"/>
    <property type="project" value="TreeGrafter"/>
</dbReference>
<dbReference type="EMBL" id="JAGMWN010000001">
    <property type="protein sequence ID" value="MBP5856043.1"/>
    <property type="molecule type" value="Genomic_DNA"/>
</dbReference>
<comment type="subunit">
    <text evidence="8">Monomer.</text>
</comment>
<protein>
    <recommendedName>
        <fullName evidence="8">Molybdenum cofactor guanylyltransferase</fullName>
        <shortName evidence="8">MoCo guanylyltransferase</shortName>
        <ecNumber evidence="8">2.7.7.77</ecNumber>
    </recommendedName>
    <alternativeName>
        <fullName evidence="8">GTP:molybdopterin guanylyltransferase</fullName>
    </alternativeName>
    <alternativeName>
        <fullName evidence="8">Mo-MPT guanylyltransferase</fullName>
    </alternativeName>
    <alternativeName>
        <fullName evidence="8">Molybdopterin guanylyltransferase</fullName>
    </alternativeName>
    <alternativeName>
        <fullName evidence="8">Molybdopterin-guanine dinucleotide synthase</fullName>
        <shortName evidence="8">MGD synthase</shortName>
    </alternativeName>
</protein>
<feature type="binding site" evidence="8">
    <location>
        <begin position="36"/>
        <end position="38"/>
    </location>
    <ligand>
        <name>GTP</name>
        <dbReference type="ChEBI" id="CHEBI:37565"/>
    </ligand>
</feature>